<gene>
    <name evidence="5" type="ORF">NRP21_07070</name>
</gene>
<evidence type="ECO:0000256" key="2">
    <source>
        <dbReference type="ARBA" id="ARBA00022722"/>
    </source>
</evidence>
<dbReference type="Proteomes" id="UP001524642">
    <property type="component" value="Unassembled WGS sequence"/>
</dbReference>
<dbReference type="RefSeq" id="WP_257715469.1">
    <property type="nucleotide sequence ID" value="NZ_JANJOU010000003.1"/>
</dbReference>
<keyword evidence="2" id="KW-0540">Nuclease</keyword>
<reference evidence="5 6" key="1">
    <citation type="submission" date="2022-06" db="EMBL/GenBank/DDBJ databases">
        <title>Roseomonas CN29.</title>
        <authorList>
            <person name="Cheng Y."/>
            <person name="He X."/>
        </authorList>
    </citation>
    <scope>NUCLEOTIDE SEQUENCE [LARGE SCALE GENOMIC DNA]</scope>
    <source>
        <strain evidence="5 6">CN29</strain>
    </source>
</reference>
<organism evidence="5 6">
    <name type="scientific">Roseomonas populi</name>
    <dbReference type="NCBI Taxonomy" id="3121582"/>
    <lineage>
        <taxon>Bacteria</taxon>
        <taxon>Pseudomonadati</taxon>
        <taxon>Pseudomonadota</taxon>
        <taxon>Alphaproteobacteria</taxon>
        <taxon>Acetobacterales</taxon>
        <taxon>Roseomonadaceae</taxon>
        <taxon>Roseomonas</taxon>
    </lineage>
</organism>
<dbReference type="SMART" id="SM00990">
    <property type="entry name" value="VRR_NUC"/>
    <property type="match status" value="1"/>
</dbReference>
<comment type="caution">
    <text evidence="5">The sequence shown here is derived from an EMBL/GenBank/DDBJ whole genome shotgun (WGS) entry which is preliminary data.</text>
</comment>
<name>A0ABT1X130_9PROT</name>
<keyword evidence="6" id="KW-1185">Reference proteome</keyword>
<dbReference type="InterPro" id="IPR011856">
    <property type="entry name" value="tRNA_endonuc-like_dom_sf"/>
</dbReference>
<keyword evidence="3" id="KW-0378">Hydrolase</keyword>
<dbReference type="InterPro" id="IPR014883">
    <property type="entry name" value="VRR_NUC"/>
</dbReference>
<sequence>MQRSVLEWLALTLPPGSKVHHVANESAVDPNWSSERKARYFAARKADGVLDGFPDLAILLPGGRTVWVEMKRPRFGTPSSEQLNLHREMREIGHAVEIASTIEGVEAFLRGEGVPLRKVHL</sequence>
<evidence type="ECO:0000256" key="3">
    <source>
        <dbReference type="ARBA" id="ARBA00022801"/>
    </source>
</evidence>
<evidence type="ECO:0000259" key="4">
    <source>
        <dbReference type="SMART" id="SM00990"/>
    </source>
</evidence>
<proteinExistence type="predicted"/>
<dbReference type="Gene3D" id="3.40.1350.10">
    <property type="match status" value="1"/>
</dbReference>
<evidence type="ECO:0000313" key="6">
    <source>
        <dbReference type="Proteomes" id="UP001524642"/>
    </source>
</evidence>
<feature type="domain" description="VRR-NUC" evidence="4">
    <location>
        <begin position="22"/>
        <end position="103"/>
    </location>
</feature>
<dbReference type="EMBL" id="JANJOU010000003">
    <property type="protein sequence ID" value="MCR0981807.1"/>
    <property type="molecule type" value="Genomic_DNA"/>
</dbReference>
<comment type="cofactor">
    <cofactor evidence="1">
        <name>Mg(2+)</name>
        <dbReference type="ChEBI" id="CHEBI:18420"/>
    </cofactor>
</comment>
<evidence type="ECO:0000313" key="5">
    <source>
        <dbReference type="EMBL" id="MCR0981807.1"/>
    </source>
</evidence>
<accession>A0ABT1X130</accession>
<protein>
    <recommendedName>
        <fullName evidence="4">VRR-NUC domain-containing protein</fullName>
    </recommendedName>
</protein>
<evidence type="ECO:0000256" key="1">
    <source>
        <dbReference type="ARBA" id="ARBA00001946"/>
    </source>
</evidence>